<protein>
    <submittedName>
        <fullName evidence="1">Uncharacterized protein</fullName>
    </submittedName>
</protein>
<gene>
    <name evidence="1" type="ORF">A8708_26515</name>
</gene>
<evidence type="ECO:0000313" key="2">
    <source>
        <dbReference type="Proteomes" id="UP000078454"/>
    </source>
</evidence>
<keyword evidence="2" id="KW-1185">Reference proteome</keyword>
<dbReference type="AlphaFoldDB" id="A0A198ADY4"/>
<proteinExistence type="predicted"/>
<dbReference type="RefSeq" id="WP_068663664.1">
    <property type="nucleotide sequence ID" value="NZ_LYPB01000058.1"/>
</dbReference>
<comment type="caution">
    <text evidence="1">The sequence shown here is derived from an EMBL/GenBank/DDBJ whole genome shotgun (WGS) entry which is preliminary data.</text>
</comment>
<reference evidence="1 2" key="1">
    <citation type="submission" date="2016-05" db="EMBL/GenBank/DDBJ databases">
        <title>Paenibacillus sp. 1ZS3-15 nov., isolated from the rhizosphere soil.</title>
        <authorList>
            <person name="Zhang X.X."/>
            <person name="Zhang J."/>
        </authorList>
    </citation>
    <scope>NUCLEOTIDE SEQUENCE [LARGE SCALE GENOMIC DNA]</scope>
    <source>
        <strain evidence="1 2">1ZS3-15</strain>
    </source>
</reference>
<evidence type="ECO:0000313" key="1">
    <source>
        <dbReference type="EMBL" id="OAS19266.1"/>
    </source>
</evidence>
<dbReference type="Proteomes" id="UP000078454">
    <property type="component" value="Unassembled WGS sequence"/>
</dbReference>
<dbReference type="EMBL" id="LYPB01000058">
    <property type="protein sequence ID" value="OAS19266.1"/>
    <property type="molecule type" value="Genomic_DNA"/>
</dbReference>
<name>A0A198ADY4_9BACL</name>
<sequence>MSKFDFLPVTEQQKKMDDPAVKQAIRTLKAKGVTLKQIEAAFKYYEGLKPKPVDDTELLPW</sequence>
<dbReference type="STRING" id="1850517.A8708_26515"/>
<accession>A0A198ADY4</accession>
<organism evidence="1 2">
    <name type="scientific">Paenibacillus oryzisoli</name>
    <dbReference type="NCBI Taxonomy" id="1850517"/>
    <lineage>
        <taxon>Bacteria</taxon>
        <taxon>Bacillati</taxon>
        <taxon>Bacillota</taxon>
        <taxon>Bacilli</taxon>
        <taxon>Bacillales</taxon>
        <taxon>Paenibacillaceae</taxon>
        <taxon>Paenibacillus</taxon>
    </lineage>
</organism>